<dbReference type="Gene3D" id="3.40.50.1370">
    <property type="entry name" value="Aspartate/ornithine carbamoyltransferase"/>
    <property type="match status" value="2"/>
</dbReference>
<sequence>MSLLKNSNLTPFVKKSWRNFRTQTTLHNFIKPETISADYWKKLLSTAFHLKEVVRKNNKNCLNLLKNKHVTLLFEHPHGRFQVAFSLACSILGARKTLYLERDFESQPNPADCGRYVLLSELSDMLVVHGIPQWSLLKLGEFTTIPIFPASCNIYSLQKVLSDFMTFQEIFNKLEGLTIAYVGPPTPVFNSYLLLCPLFGIKIQYLCICVYGSGLMSPVKKSLKKNLKSKFIQERNSVRETVKNSNVIVTTLHPERATQITLDILKEASSNWIFLHSLPRSESEVHDDVFHHKNNMSWTSSENHLYIAMLKRKKKKKGREPNYFIAKSITEPKVLTWF</sequence>
<feature type="domain" description="Aspartate/ornithine carbamoyltransferase carbamoyl-P binding" evidence="5">
    <location>
        <begin position="28"/>
        <end position="169"/>
    </location>
</feature>
<dbReference type="GeneID" id="8235069"/>
<dbReference type="STRING" id="121224.E0VJX1"/>
<organism>
    <name type="scientific">Pediculus humanus subsp. corporis</name>
    <name type="common">Body louse</name>
    <dbReference type="NCBI Taxonomy" id="121224"/>
    <lineage>
        <taxon>Eukaryota</taxon>
        <taxon>Metazoa</taxon>
        <taxon>Ecdysozoa</taxon>
        <taxon>Arthropoda</taxon>
        <taxon>Hexapoda</taxon>
        <taxon>Insecta</taxon>
        <taxon>Pterygota</taxon>
        <taxon>Neoptera</taxon>
        <taxon>Paraneoptera</taxon>
        <taxon>Psocodea</taxon>
        <taxon>Troctomorpha</taxon>
        <taxon>Phthiraptera</taxon>
        <taxon>Anoplura</taxon>
        <taxon>Pediculidae</taxon>
        <taxon>Pediculus</taxon>
    </lineage>
</organism>
<protein>
    <recommendedName>
        <fullName evidence="2">ornithine carbamoyltransferase</fullName>
        <ecNumber evidence="2">2.1.3.3</ecNumber>
    </recommendedName>
</protein>
<dbReference type="InterPro" id="IPR036901">
    <property type="entry name" value="Asp/Orn_carbamoylTrfase_sf"/>
</dbReference>
<dbReference type="AlphaFoldDB" id="E0VJX1"/>
<name>E0VJX1_PEDHC</name>
<evidence type="ECO:0000256" key="3">
    <source>
        <dbReference type="ARBA" id="ARBA00022679"/>
    </source>
</evidence>
<evidence type="ECO:0000313" key="8">
    <source>
        <dbReference type="Proteomes" id="UP000009046"/>
    </source>
</evidence>
<reference evidence="6" key="1">
    <citation type="submission" date="2007-04" db="EMBL/GenBank/DDBJ databases">
        <title>Annotation of Pediculus humanus corporis strain USDA.</title>
        <authorList>
            <person name="Kirkness E."/>
            <person name="Hannick L."/>
            <person name="Hass B."/>
            <person name="Bruggner R."/>
            <person name="Lawson D."/>
            <person name="Bidwell S."/>
            <person name="Joardar V."/>
            <person name="Caler E."/>
            <person name="Walenz B."/>
            <person name="Inman J."/>
            <person name="Schobel S."/>
            <person name="Galinsky K."/>
            <person name="Amedeo P."/>
            <person name="Strausberg R."/>
        </authorList>
    </citation>
    <scope>NUCLEOTIDE SEQUENCE</scope>
    <source>
        <strain evidence="6">USDA</strain>
    </source>
</reference>
<dbReference type="PANTHER" id="PTHR45753:SF3">
    <property type="entry name" value="ORNITHINE TRANSCARBAMYLASE, MITOCHONDRIAL"/>
    <property type="match status" value="1"/>
</dbReference>
<evidence type="ECO:0000256" key="1">
    <source>
        <dbReference type="ARBA" id="ARBA00007805"/>
    </source>
</evidence>
<dbReference type="Pfam" id="PF00185">
    <property type="entry name" value="OTCace"/>
    <property type="match status" value="1"/>
</dbReference>
<dbReference type="eggNOG" id="KOG1504">
    <property type="taxonomic scope" value="Eukaryota"/>
</dbReference>
<dbReference type="RefSeq" id="XP_002426415.1">
    <property type="nucleotide sequence ID" value="XM_002426370.1"/>
</dbReference>
<dbReference type="HOGENOM" id="CLU_822095_0_0_1"/>
<dbReference type="InParanoid" id="E0VJX1"/>
<evidence type="ECO:0000259" key="4">
    <source>
        <dbReference type="Pfam" id="PF00185"/>
    </source>
</evidence>
<feature type="domain" description="Aspartate/ornithine carbamoyltransferase Asp/Orn-binding" evidence="4">
    <location>
        <begin position="175"/>
        <end position="309"/>
    </location>
</feature>
<dbReference type="OMA" id="HPVLNSY"/>
<evidence type="ECO:0000259" key="5">
    <source>
        <dbReference type="Pfam" id="PF02729"/>
    </source>
</evidence>
<dbReference type="EMBL" id="DS235231">
    <property type="protein sequence ID" value="EEB13677.1"/>
    <property type="molecule type" value="Genomic_DNA"/>
</dbReference>
<dbReference type="SUPFAM" id="SSF53671">
    <property type="entry name" value="Aspartate/ornithine carbamoyltransferase"/>
    <property type="match status" value="1"/>
</dbReference>
<dbReference type="GO" id="GO:0042450">
    <property type="term" value="P:L-arginine biosynthetic process via ornithine"/>
    <property type="evidence" value="ECO:0007669"/>
    <property type="project" value="TreeGrafter"/>
</dbReference>
<evidence type="ECO:0000256" key="2">
    <source>
        <dbReference type="ARBA" id="ARBA00013007"/>
    </source>
</evidence>
<dbReference type="EC" id="2.1.3.3" evidence="2"/>
<dbReference type="GO" id="GO:0004585">
    <property type="term" value="F:ornithine carbamoyltransferase activity"/>
    <property type="evidence" value="ECO:0007669"/>
    <property type="project" value="UniProtKB-EC"/>
</dbReference>
<dbReference type="GO" id="GO:0016597">
    <property type="term" value="F:amino acid binding"/>
    <property type="evidence" value="ECO:0007669"/>
    <property type="project" value="InterPro"/>
</dbReference>
<comment type="similarity">
    <text evidence="1">Belongs to the aspartate/ornithine carbamoyltransferase superfamily. OTCase family.</text>
</comment>
<proteinExistence type="inferred from homology"/>
<reference evidence="6" key="2">
    <citation type="submission" date="2007-04" db="EMBL/GenBank/DDBJ databases">
        <title>The genome of the human body louse.</title>
        <authorList>
            <consortium name="The Human Body Louse Genome Consortium"/>
            <person name="Kirkness E."/>
            <person name="Walenz B."/>
            <person name="Hass B."/>
            <person name="Bruggner R."/>
            <person name="Strausberg R."/>
        </authorList>
    </citation>
    <scope>NUCLEOTIDE SEQUENCE</scope>
    <source>
        <strain evidence="6">USDA</strain>
    </source>
</reference>
<keyword evidence="3 6" id="KW-0808">Transferase</keyword>
<dbReference type="Pfam" id="PF02729">
    <property type="entry name" value="OTCace_N"/>
    <property type="match status" value="1"/>
</dbReference>
<keyword evidence="8" id="KW-1185">Reference proteome</keyword>
<dbReference type="VEuPathDB" id="VectorBase:PHUM252380"/>
<dbReference type="PANTHER" id="PTHR45753">
    <property type="entry name" value="ORNITHINE CARBAMOYLTRANSFERASE, MITOCHONDRIAL"/>
    <property type="match status" value="1"/>
</dbReference>
<dbReference type="Proteomes" id="UP000009046">
    <property type="component" value="Unassembled WGS sequence"/>
</dbReference>
<evidence type="ECO:0000313" key="6">
    <source>
        <dbReference type="EMBL" id="EEB13677.1"/>
    </source>
</evidence>
<dbReference type="OrthoDB" id="10252326at2759"/>
<evidence type="ECO:0000313" key="7">
    <source>
        <dbReference type="EnsemblMetazoa" id="PHUM252380-PA"/>
    </source>
</evidence>
<reference evidence="7" key="3">
    <citation type="submission" date="2021-02" db="UniProtKB">
        <authorList>
            <consortium name="EnsemblMetazoa"/>
        </authorList>
    </citation>
    <scope>IDENTIFICATION</scope>
    <source>
        <strain evidence="7">USDA</strain>
    </source>
</reference>
<dbReference type="KEGG" id="phu:Phum_PHUM252380"/>
<dbReference type="InterPro" id="IPR006131">
    <property type="entry name" value="Asp_carbamoyltransf_Asp/Orn-bd"/>
</dbReference>
<dbReference type="CTD" id="8235069"/>
<dbReference type="EnsemblMetazoa" id="PHUM252380-RA">
    <property type="protein sequence ID" value="PHUM252380-PA"/>
    <property type="gene ID" value="PHUM252380"/>
</dbReference>
<dbReference type="GO" id="GO:0019240">
    <property type="term" value="P:citrulline biosynthetic process"/>
    <property type="evidence" value="ECO:0007669"/>
    <property type="project" value="TreeGrafter"/>
</dbReference>
<dbReference type="EMBL" id="AAZO01002924">
    <property type="status" value="NOT_ANNOTATED_CDS"/>
    <property type="molecule type" value="Genomic_DNA"/>
</dbReference>
<gene>
    <name evidence="7" type="primary">8235069</name>
    <name evidence="6" type="ORF">Phum_PHUM252380</name>
</gene>
<accession>E0VJX1</accession>
<dbReference type="InterPro" id="IPR006132">
    <property type="entry name" value="Asp/Orn_carbamoyltranf_P-bd"/>
</dbReference>